<dbReference type="Proteomes" id="UP001206312">
    <property type="component" value="Unassembled WGS sequence"/>
</dbReference>
<proteinExistence type="predicted"/>
<evidence type="ECO:0000313" key="2">
    <source>
        <dbReference type="Proteomes" id="UP001206312"/>
    </source>
</evidence>
<reference evidence="1 2" key="1">
    <citation type="submission" date="2022-06" db="EMBL/GenBank/DDBJ databases">
        <authorList>
            <person name="Xuan X."/>
        </authorList>
    </citation>
    <scope>NUCLEOTIDE SEQUENCE [LARGE SCALE GENOMIC DNA]</scope>
    <source>
        <strain evidence="1 2">2V75</strain>
    </source>
</reference>
<dbReference type="Pfam" id="PF14114">
    <property type="entry name" value="DUF4286"/>
    <property type="match status" value="1"/>
</dbReference>
<gene>
    <name evidence="1" type="ORF">NG653_09485</name>
</gene>
<comment type="caution">
    <text evidence="1">The sequence shown here is derived from an EMBL/GenBank/DDBJ whole genome shotgun (WGS) entry which is preliminary data.</text>
</comment>
<sequence length="103" mass="12451">MYIYNVTVHVAHPIRDAWLEWMRHTHIPQMLATGKFNEARLCRVLSEEQTGGVTYAVQYRTEHRELLERYYREDAPRLRRESEERFGDQCLAFRTELELISEH</sequence>
<accession>A0ABT1AZS3</accession>
<protein>
    <submittedName>
        <fullName evidence="1">DUF4286 family protein</fullName>
    </submittedName>
</protein>
<dbReference type="InterPro" id="IPR025563">
    <property type="entry name" value="DUF4286"/>
</dbReference>
<name>A0ABT1AZS3_9FLAO</name>
<dbReference type="EMBL" id="JAMXIB010000006">
    <property type="protein sequence ID" value="MCO5725085.1"/>
    <property type="molecule type" value="Genomic_DNA"/>
</dbReference>
<evidence type="ECO:0000313" key="1">
    <source>
        <dbReference type="EMBL" id="MCO5725085.1"/>
    </source>
</evidence>
<organism evidence="1 2">
    <name type="scientific">Robiginitalea marina</name>
    <dbReference type="NCBI Taxonomy" id="2954105"/>
    <lineage>
        <taxon>Bacteria</taxon>
        <taxon>Pseudomonadati</taxon>
        <taxon>Bacteroidota</taxon>
        <taxon>Flavobacteriia</taxon>
        <taxon>Flavobacteriales</taxon>
        <taxon>Flavobacteriaceae</taxon>
        <taxon>Robiginitalea</taxon>
    </lineage>
</organism>
<keyword evidence="2" id="KW-1185">Reference proteome</keyword>
<dbReference type="RefSeq" id="WP_252741458.1">
    <property type="nucleotide sequence ID" value="NZ_JAMXIB010000006.1"/>
</dbReference>